<dbReference type="GeneID" id="30197017"/>
<dbReference type="GO" id="GO:0072670">
    <property type="term" value="P:mitochondrial tRNA threonylcarbamoyladenosine modification"/>
    <property type="evidence" value="ECO:0007669"/>
    <property type="project" value="TreeGrafter"/>
</dbReference>
<evidence type="ECO:0000256" key="1">
    <source>
        <dbReference type="ARBA" id="ARBA00012156"/>
    </source>
</evidence>
<evidence type="ECO:0000313" key="10">
    <source>
        <dbReference type="Proteomes" id="UP000094819"/>
    </source>
</evidence>
<evidence type="ECO:0000256" key="6">
    <source>
        <dbReference type="ARBA" id="ARBA00048117"/>
    </source>
</evidence>
<feature type="region of interest" description="Disordered" evidence="7">
    <location>
        <begin position="256"/>
        <end position="275"/>
    </location>
</feature>
<evidence type="ECO:0000256" key="3">
    <source>
        <dbReference type="ARBA" id="ARBA00022694"/>
    </source>
</evidence>
<accession>A0A1E3HVF2</accession>
<dbReference type="InterPro" id="IPR017861">
    <property type="entry name" value="KAE1/TsaD"/>
</dbReference>
<dbReference type="EMBL" id="AWGH01000043">
    <property type="protein sequence ID" value="ODN80307.1"/>
    <property type="molecule type" value="Genomic_DNA"/>
</dbReference>
<comment type="catalytic activity">
    <reaction evidence="6">
        <text>L-threonylcarbamoyladenylate + adenosine(37) in tRNA = N(6)-L-threonylcarbamoyladenosine(37) in tRNA + AMP + H(+)</text>
        <dbReference type="Rhea" id="RHEA:37059"/>
        <dbReference type="Rhea" id="RHEA-COMP:10162"/>
        <dbReference type="Rhea" id="RHEA-COMP:10163"/>
        <dbReference type="ChEBI" id="CHEBI:15378"/>
        <dbReference type="ChEBI" id="CHEBI:73682"/>
        <dbReference type="ChEBI" id="CHEBI:74411"/>
        <dbReference type="ChEBI" id="CHEBI:74418"/>
        <dbReference type="ChEBI" id="CHEBI:456215"/>
        <dbReference type="EC" id="2.3.1.234"/>
    </reaction>
</comment>
<organism evidence="9 10">
    <name type="scientific">Cryptococcus wingfieldii CBS 7118</name>
    <dbReference type="NCBI Taxonomy" id="1295528"/>
    <lineage>
        <taxon>Eukaryota</taxon>
        <taxon>Fungi</taxon>
        <taxon>Dikarya</taxon>
        <taxon>Basidiomycota</taxon>
        <taxon>Agaricomycotina</taxon>
        <taxon>Tremellomycetes</taxon>
        <taxon>Tremellales</taxon>
        <taxon>Cryptococcaceae</taxon>
        <taxon>Cryptococcus</taxon>
    </lineage>
</organism>
<feature type="compositionally biased region" description="Low complexity" evidence="7">
    <location>
        <begin position="373"/>
        <end position="391"/>
    </location>
</feature>
<dbReference type="Pfam" id="PF00814">
    <property type="entry name" value="TsaD"/>
    <property type="match status" value="1"/>
</dbReference>
<dbReference type="PANTHER" id="PTHR11735">
    <property type="entry name" value="TRNA N6-ADENOSINE THREONYLCARBAMOYLTRANSFERASE"/>
    <property type="match status" value="1"/>
</dbReference>
<dbReference type="AlphaFoldDB" id="A0A1E3HVF2"/>
<feature type="compositionally biased region" description="Basic and acidic residues" evidence="7">
    <location>
        <begin position="400"/>
        <end position="410"/>
    </location>
</feature>
<evidence type="ECO:0000256" key="5">
    <source>
        <dbReference type="ARBA" id="ARBA00023315"/>
    </source>
</evidence>
<gene>
    <name evidence="9" type="ORF">L198_07806</name>
</gene>
<protein>
    <recommendedName>
        <fullName evidence="1">N(6)-L-threonylcarbamoyladenine synthase</fullName>
        <ecNumber evidence="1">2.3.1.234</ecNumber>
    </recommendedName>
</protein>
<dbReference type="InterPro" id="IPR017860">
    <property type="entry name" value="Peptidase_M22_CS"/>
</dbReference>
<keyword evidence="2" id="KW-0808">Transferase</keyword>
<sequence>MRIPRPRPSLALAIESSADDSSAALVDTARRILSLHTISQHAQNAQHGGIHPLKAQALHARNVPLAVERVLRDARQQGITWRDVDIVGYTRGPGMRGCLHVGEMVAKGLAAGWGKPLVGVHHMQAHALTPLLTEHTPPEFPFLVLLLSGGHTQLVLAESVFKFKILMDTLDSKIGDVFEKSARLLNLPPSPSLSPGATLEHYASLPPLPPFASSSSSSPPLLKPLPIPLTQGSAKHVVGWSFAGLLAALSRRVEEHNSTSNSNPQGESGGWGEPHQRAYSNLLQHATTLHLTTKLSQTLSSLPPLLKEKLSGMAVSGGVASNKYLRAKLEACLRESLGEGKGVWYPPVSLCTDNAAMIAWTALLRYDARLTSSSSSSPPLSPSSSPFIQPSSSPPPPTPHIREPDPDRWAGDGYALDLRPKWSLEDLYDDVPGGF</sequence>
<dbReference type="Proteomes" id="UP000094819">
    <property type="component" value="Unassembled WGS sequence"/>
</dbReference>
<proteinExistence type="predicted"/>
<keyword evidence="5" id="KW-0012">Acyltransferase</keyword>
<dbReference type="PROSITE" id="PS01016">
    <property type="entry name" value="GLYCOPROTEASE"/>
    <property type="match status" value="1"/>
</dbReference>
<keyword evidence="10" id="KW-1185">Reference proteome</keyword>
<dbReference type="PANTHER" id="PTHR11735:SF6">
    <property type="entry name" value="TRNA N6-ADENOSINE THREONYLCARBAMOYLTRANSFERASE, MITOCHONDRIAL"/>
    <property type="match status" value="1"/>
</dbReference>
<reference evidence="9 10" key="1">
    <citation type="submission" date="2016-06" db="EMBL/GenBank/DDBJ databases">
        <title>Evolution of pathogenesis and genome organization in the Tremellales.</title>
        <authorList>
            <person name="Cuomo C."/>
            <person name="Litvintseva A."/>
            <person name="Heitman J."/>
            <person name="Chen Y."/>
            <person name="Sun S."/>
            <person name="Springer D."/>
            <person name="Dromer F."/>
            <person name="Young S."/>
            <person name="Zeng Q."/>
            <person name="Chapman S."/>
            <person name="Gujja S."/>
            <person name="Saif S."/>
            <person name="Birren B."/>
        </authorList>
    </citation>
    <scope>NUCLEOTIDE SEQUENCE [LARGE SCALE GENOMIC DNA]</scope>
    <source>
        <strain evidence="9 10">CBS 7118</strain>
    </source>
</reference>
<dbReference type="RefSeq" id="XP_019028211.1">
    <property type="nucleotide sequence ID" value="XM_019179789.1"/>
</dbReference>
<dbReference type="Gene3D" id="3.30.420.40">
    <property type="match status" value="2"/>
</dbReference>
<evidence type="ECO:0000313" key="9">
    <source>
        <dbReference type="EMBL" id="ODN80307.1"/>
    </source>
</evidence>
<keyword evidence="3" id="KW-0819">tRNA processing</keyword>
<dbReference type="GO" id="GO:0046872">
    <property type="term" value="F:metal ion binding"/>
    <property type="evidence" value="ECO:0007669"/>
    <property type="project" value="UniProtKB-KW"/>
</dbReference>
<feature type="region of interest" description="Disordered" evidence="7">
    <location>
        <begin position="373"/>
        <end position="412"/>
    </location>
</feature>
<dbReference type="EC" id="2.3.1.234" evidence="1"/>
<dbReference type="InterPro" id="IPR000905">
    <property type="entry name" value="Gcp-like_dom"/>
</dbReference>
<evidence type="ECO:0000256" key="7">
    <source>
        <dbReference type="SAM" id="MobiDB-lite"/>
    </source>
</evidence>
<comment type="caution">
    <text evidence="9">The sequence shown here is derived from an EMBL/GenBank/DDBJ whole genome shotgun (WGS) entry which is preliminary data.</text>
</comment>
<name>A0A1E3HVF2_9TREE</name>
<evidence type="ECO:0000259" key="8">
    <source>
        <dbReference type="Pfam" id="PF00814"/>
    </source>
</evidence>
<keyword evidence="4" id="KW-0479">Metal-binding</keyword>
<dbReference type="GO" id="GO:0061711">
    <property type="term" value="F:tRNA N(6)-L-threonylcarbamoyladenine synthase activity"/>
    <property type="evidence" value="ECO:0007669"/>
    <property type="project" value="UniProtKB-EC"/>
</dbReference>
<dbReference type="OrthoDB" id="10259622at2759"/>
<dbReference type="InterPro" id="IPR043129">
    <property type="entry name" value="ATPase_NBD"/>
</dbReference>
<evidence type="ECO:0000256" key="2">
    <source>
        <dbReference type="ARBA" id="ARBA00022679"/>
    </source>
</evidence>
<feature type="domain" description="Gcp-like" evidence="8">
    <location>
        <begin position="32"/>
        <end position="360"/>
    </location>
</feature>
<dbReference type="GO" id="GO:0005739">
    <property type="term" value="C:mitochondrion"/>
    <property type="evidence" value="ECO:0007669"/>
    <property type="project" value="TreeGrafter"/>
</dbReference>
<dbReference type="PRINTS" id="PR00789">
    <property type="entry name" value="OSIALOPTASE"/>
</dbReference>
<dbReference type="SUPFAM" id="SSF53067">
    <property type="entry name" value="Actin-like ATPase domain"/>
    <property type="match status" value="2"/>
</dbReference>
<evidence type="ECO:0000256" key="4">
    <source>
        <dbReference type="ARBA" id="ARBA00022723"/>
    </source>
</evidence>
<dbReference type="NCBIfam" id="TIGR00329">
    <property type="entry name" value="gcp_kae1"/>
    <property type="match status" value="1"/>
</dbReference>